<reference evidence="1" key="1">
    <citation type="submission" date="2019-03" db="EMBL/GenBank/DDBJ databases">
        <authorList>
            <person name="Hao L."/>
        </authorList>
    </citation>
    <scope>NUCLEOTIDE SEQUENCE</scope>
</reference>
<proteinExistence type="predicted"/>
<gene>
    <name evidence="1" type="ORF">SCFA_2550008</name>
</gene>
<name>A0A485LZJ4_9ZZZZ</name>
<sequence>MRTNSYAKFTLNGGKHIYSTAPQFANSELLVKLTAYEAVVLDENYREITAHPRLYGEEMAESMDWLPYLTQLSRRPAALKYTGIYPMLPDPVREFLSSCDYQAKKEVLRVLARLNLAPYYGSKGSPWIYWI</sequence>
<dbReference type="AlphaFoldDB" id="A0A485LZJ4"/>
<evidence type="ECO:0000313" key="1">
    <source>
        <dbReference type="EMBL" id="VFU14551.1"/>
    </source>
</evidence>
<organism evidence="1">
    <name type="scientific">anaerobic digester metagenome</name>
    <dbReference type="NCBI Taxonomy" id="1263854"/>
    <lineage>
        <taxon>unclassified sequences</taxon>
        <taxon>metagenomes</taxon>
        <taxon>ecological metagenomes</taxon>
    </lineage>
</organism>
<protein>
    <submittedName>
        <fullName evidence="1">Uncharacterized protein</fullName>
    </submittedName>
</protein>
<accession>A0A485LZJ4</accession>
<dbReference type="EMBL" id="CAADRN010000174">
    <property type="protein sequence ID" value="VFU14551.1"/>
    <property type="molecule type" value="Genomic_DNA"/>
</dbReference>